<gene>
    <name evidence="2" type="ORF">GTW23_09915</name>
</gene>
<dbReference type="InterPro" id="IPR018666">
    <property type="entry name" value="DUF2125"/>
</dbReference>
<organism evidence="2 3">
    <name type="scientific">Hoeflea alexandrii</name>
    <dbReference type="NCBI Taxonomy" id="288436"/>
    <lineage>
        <taxon>Bacteria</taxon>
        <taxon>Pseudomonadati</taxon>
        <taxon>Pseudomonadota</taxon>
        <taxon>Alphaproteobacteria</taxon>
        <taxon>Hyphomicrobiales</taxon>
        <taxon>Rhizobiaceae</taxon>
        <taxon>Hoeflea</taxon>
    </lineage>
</organism>
<dbReference type="EMBL" id="JAAAML010000002">
    <property type="protein sequence ID" value="MCO6408488.1"/>
    <property type="molecule type" value="Genomic_DNA"/>
</dbReference>
<protein>
    <submittedName>
        <fullName evidence="2">DUF2125 domain-containing protein</fullName>
    </submittedName>
</protein>
<evidence type="ECO:0000256" key="1">
    <source>
        <dbReference type="SAM" id="Phobius"/>
    </source>
</evidence>
<reference evidence="2 3" key="1">
    <citation type="submission" date="2020-01" db="EMBL/GenBank/DDBJ databases">
        <title>Genomes of bacteria type strains.</title>
        <authorList>
            <person name="Chen J."/>
            <person name="Zhu S."/>
            <person name="Yang J."/>
        </authorList>
    </citation>
    <scope>NUCLEOTIDE SEQUENCE [LARGE SCALE GENOMIC DNA]</scope>
    <source>
        <strain evidence="2 3">DSM 16655</strain>
    </source>
</reference>
<name>A0ABT1CRD9_9HYPH</name>
<accession>A0ABT1CRD9</accession>
<keyword evidence="3" id="KW-1185">Reference proteome</keyword>
<dbReference type="Pfam" id="PF09898">
    <property type="entry name" value="DUF2125"/>
    <property type="match status" value="1"/>
</dbReference>
<proteinExistence type="predicted"/>
<dbReference type="Proteomes" id="UP001320715">
    <property type="component" value="Unassembled WGS sequence"/>
</dbReference>
<dbReference type="RefSeq" id="WP_252915628.1">
    <property type="nucleotide sequence ID" value="NZ_JAAAML010000002.1"/>
</dbReference>
<keyword evidence="1" id="KW-0472">Membrane</keyword>
<evidence type="ECO:0000313" key="2">
    <source>
        <dbReference type="EMBL" id="MCO6408488.1"/>
    </source>
</evidence>
<sequence>MPSSANGQSPVSRKFAWLVGAMVTAGLLWTFGWFFFASRIEDQLPATLARIVGPGASADCAEAEVRGYPFRVGLFCETVSYANPAQRIVATSGAFRSAAQFYRPQHVVGEIDGPFMLDTSGLILRADWQLMQASVRAVSNGLDRGSIDARNTSVNIDGAGLTQRFALEADRVTAHARQNGPDLDVAIYGENLRNTLITGLGARSVTFEATLSDQSSLLQVPFAPLRGPFAGELHRVAIEFDETSTLDLAGPVQVSADGRLTANLELTVSNLEQLSELVASLNPESAQLISRFGPMISALDIRPGDDATTLPLTIRNNQVSLGIIPLGELPAF</sequence>
<evidence type="ECO:0000313" key="3">
    <source>
        <dbReference type="Proteomes" id="UP001320715"/>
    </source>
</evidence>
<comment type="caution">
    <text evidence="2">The sequence shown here is derived from an EMBL/GenBank/DDBJ whole genome shotgun (WGS) entry which is preliminary data.</text>
</comment>
<feature type="transmembrane region" description="Helical" evidence="1">
    <location>
        <begin position="15"/>
        <end position="36"/>
    </location>
</feature>
<keyword evidence="1" id="KW-0812">Transmembrane</keyword>
<keyword evidence="1" id="KW-1133">Transmembrane helix</keyword>